<protein>
    <submittedName>
        <fullName evidence="2">Uncharacterized protein</fullName>
    </submittedName>
</protein>
<sequence>MKVAAPAMNQSIPYFDHRPSSTSGEFSAAEFVADSNVYSTSSGSNYQISNAATPISAFSTALEMKPDPGSSLSNNSTGSATLPPGLRVSTPSMLSIPTTVSQSQTMQVVINQRPNLPNGSHIVITPQRDGDQPLYVQYVVPSDNTGNSAINLGGNTMTDGSDLLAQITDSLIGPSNSSSVASVSGVPK</sequence>
<keyword evidence="1" id="KW-1185">Reference proteome</keyword>
<reference evidence="2" key="1">
    <citation type="submission" date="2022-11" db="UniProtKB">
        <authorList>
            <consortium name="WormBaseParasite"/>
        </authorList>
    </citation>
    <scope>IDENTIFICATION</scope>
</reference>
<evidence type="ECO:0000313" key="1">
    <source>
        <dbReference type="Proteomes" id="UP000887577"/>
    </source>
</evidence>
<name>A0A914XZP6_9BILA</name>
<dbReference type="WBParaSite" id="PSU_v2.g13434.t1">
    <property type="protein sequence ID" value="PSU_v2.g13434.t1"/>
    <property type="gene ID" value="PSU_v2.g13434"/>
</dbReference>
<proteinExistence type="predicted"/>
<dbReference type="AlphaFoldDB" id="A0A914XZP6"/>
<organism evidence="1 2">
    <name type="scientific">Panagrolaimus superbus</name>
    <dbReference type="NCBI Taxonomy" id="310955"/>
    <lineage>
        <taxon>Eukaryota</taxon>
        <taxon>Metazoa</taxon>
        <taxon>Ecdysozoa</taxon>
        <taxon>Nematoda</taxon>
        <taxon>Chromadorea</taxon>
        <taxon>Rhabditida</taxon>
        <taxon>Tylenchina</taxon>
        <taxon>Panagrolaimomorpha</taxon>
        <taxon>Panagrolaimoidea</taxon>
        <taxon>Panagrolaimidae</taxon>
        <taxon>Panagrolaimus</taxon>
    </lineage>
</organism>
<accession>A0A914XZP6</accession>
<evidence type="ECO:0000313" key="2">
    <source>
        <dbReference type="WBParaSite" id="PSU_v2.g13434.t1"/>
    </source>
</evidence>
<dbReference type="Proteomes" id="UP000887577">
    <property type="component" value="Unplaced"/>
</dbReference>